<proteinExistence type="predicted"/>
<dbReference type="InterPro" id="IPR002075">
    <property type="entry name" value="NTF2_dom"/>
</dbReference>
<keyword evidence="3" id="KW-1185">Reference proteome</keyword>
<dbReference type="AlphaFoldDB" id="A0A087U871"/>
<dbReference type="OrthoDB" id="6507044at2759"/>
<gene>
    <name evidence="2" type="ORF">X975_21585</name>
</gene>
<evidence type="ECO:0000313" key="3">
    <source>
        <dbReference type="Proteomes" id="UP000054359"/>
    </source>
</evidence>
<dbReference type="STRING" id="407821.A0A087U871"/>
<dbReference type="SUPFAM" id="SSF54427">
    <property type="entry name" value="NTF2-like"/>
    <property type="match status" value="1"/>
</dbReference>
<dbReference type="InterPro" id="IPR018222">
    <property type="entry name" value="Nuclear_transport_factor_2_euk"/>
</dbReference>
<dbReference type="Pfam" id="PF02136">
    <property type="entry name" value="NTF2"/>
    <property type="match status" value="1"/>
</dbReference>
<evidence type="ECO:0000313" key="2">
    <source>
        <dbReference type="EMBL" id="KFM73560.1"/>
    </source>
</evidence>
<reference evidence="2 3" key="1">
    <citation type="submission" date="2013-11" db="EMBL/GenBank/DDBJ databases">
        <title>Genome sequencing of Stegodyphus mimosarum.</title>
        <authorList>
            <person name="Bechsgaard J."/>
        </authorList>
    </citation>
    <scope>NUCLEOTIDE SEQUENCE [LARGE SCALE GENOMIC DNA]</scope>
</reference>
<dbReference type="PROSITE" id="PS50177">
    <property type="entry name" value="NTF2_DOMAIN"/>
    <property type="match status" value="1"/>
</dbReference>
<feature type="domain" description="NTF2" evidence="1">
    <location>
        <begin position="10"/>
        <end position="35"/>
    </location>
</feature>
<feature type="non-terminal residue" evidence="2">
    <location>
        <position position="64"/>
    </location>
</feature>
<dbReference type="Proteomes" id="UP000054359">
    <property type="component" value="Unassembled WGS sequence"/>
</dbReference>
<sequence>MTWNPQYDPIGKTFVQQYYTCFDDPAQRASLAAFYDVRFIFLIDEVIYVILCIPTVDHAFVILY</sequence>
<protein>
    <recommendedName>
        <fullName evidence="1">NTF2 domain-containing protein</fullName>
    </recommendedName>
</protein>
<dbReference type="InterPro" id="IPR032710">
    <property type="entry name" value="NTF2-like_dom_sf"/>
</dbReference>
<dbReference type="EMBL" id="KK118662">
    <property type="protein sequence ID" value="KFM73560.1"/>
    <property type="molecule type" value="Genomic_DNA"/>
</dbReference>
<evidence type="ECO:0000259" key="1">
    <source>
        <dbReference type="PROSITE" id="PS50177"/>
    </source>
</evidence>
<dbReference type="Gene3D" id="3.10.450.50">
    <property type="match status" value="1"/>
</dbReference>
<name>A0A087U871_STEMI</name>
<accession>A0A087U871</accession>
<organism evidence="2 3">
    <name type="scientific">Stegodyphus mimosarum</name>
    <name type="common">African social velvet spider</name>
    <dbReference type="NCBI Taxonomy" id="407821"/>
    <lineage>
        <taxon>Eukaryota</taxon>
        <taxon>Metazoa</taxon>
        <taxon>Ecdysozoa</taxon>
        <taxon>Arthropoda</taxon>
        <taxon>Chelicerata</taxon>
        <taxon>Arachnida</taxon>
        <taxon>Araneae</taxon>
        <taxon>Araneomorphae</taxon>
        <taxon>Entelegynae</taxon>
        <taxon>Eresoidea</taxon>
        <taxon>Eresidae</taxon>
        <taxon>Stegodyphus</taxon>
    </lineage>
</organism>